<keyword evidence="6 9" id="KW-0808">Transferase</keyword>
<dbReference type="Gene3D" id="3.90.1150.10">
    <property type="entry name" value="Aspartate Aminotransferase, domain 1"/>
    <property type="match status" value="1"/>
</dbReference>
<evidence type="ECO:0000256" key="7">
    <source>
        <dbReference type="ARBA" id="ARBA00022898"/>
    </source>
</evidence>
<keyword evidence="9" id="KW-0028">Amino-acid biosynthesis</keyword>
<dbReference type="InterPro" id="IPR015421">
    <property type="entry name" value="PyrdxlP-dep_Trfase_major"/>
</dbReference>
<organism evidence="11 12">
    <name type="scientific">Phyllobacterium endophyticum</name>
    <dbReference type="NCBI Taxonomy" id="1149773"/>
    <lineage>
        <taxon>Bacteria</taxon>
        <taxon>Pseudomonadati</taxon>
        <taxon>Pseudomonadota</taxon>
        <taxon>Alphaproteobacteria</taxon>
        <taxon>Hyphomicrobiales</taxon>
        <taxon>Phyllobacteriaceae</taxon>
        <taxon>Phyllobacterium</taxon>
    </lineage>
</organism>
<keyword evidence="9" id="KW-0368">Histidine biosynthesis</keyword>
<evidence type="ECO:0000256" key="9">
    <source>
        <dbReference type="HAMAP-Rule" id="MF_01023"/>
    </source>
</evidence>
<dbReference type="InterPro" id="IPR015424">
    <property type="entry name" value="PyrdxlP-dep_Trfase"/>
</dbReference>
<dbReference type="CDD" id="cd00609">
    <property type="entry name" value="AAT_like"/>
    <property type="match status" value="1"/>
</dbReference>
<dbReference type="AlphaFoldDB" id="A0A2P7AQN2"/>
<dbReference type="EC" id="2.6.1.9" evidence="9"/>
<dbReference type="NCBIfam" id="TIGR01141">
    <property type="entry name" value="hisC"/>
    <property type="match status" value="1"/>
</dbReference>
<comment type="similarity">
    <text evidence="3 9">Belongs to the class-II pyridoxal-phosphate-dependent aminotransferase family. Histidinol-phosphate aminotransferase subfamily.</text>
</comment>
<dbReference type="PANTHER" id="PTHR43643:SF3">
    <property type="entry name" value="HISTIDINOL-PHOSPHATE AMINOTRANSFERASE"/>
    <property type="match status" value="1"/>
</dbReference>
<dbReference type="PANTHER" id="PTHR43643">
    <property type="entry name" value="HISTIDINOL-PHOSPHATE AMINOTRANSFERASE 2"/>
    <property type="match status" value="1"/>
</dbReference>
<dbReference type="InterPro" id="IPR050106">
    <property type="entry name" value="HistidinolP_aminotransfase"/>
</dbReference>
<evidence type="ECO:0000256" key="6">
    <source>
        <dbReference type="ARBA" id="ARBA00022679"/>
    </source>
</evidence>
<accession>A0A2P7AQN2</accession>
<name>A0A2P7AQN2_9HYPH</name>
<dbReference type="Gene3D" id="3.40.640.10">
    <property type="entry name" value="Type I PLP-dependent aspartate aminotransferase-like (Major domain)"/>
    <property type="match status" value="1"/>
</dbReference>
<reference evidence="12" key="1">
    <citation type="submission" date="2017-11" db="EMBL/GenBank/DDBJ databases">
        <authorList>
            <person name="Kuznetsova I."/>
            <person name="Sazanova A."/>
            <person name="Chirak E."/>
            <person name="Safronova V."/>
            <person name="Willems A."/>
        </authorList>
    </citation>
    <scope>NUCLEOTIDE SEQUENCE [LARGE SCALE GENOMIC DNA]</scope>
    <source>
        <strain evidence="12">PEPV15</strain>
    </source>
</reference>
<dbReference type="InterPro" id="IPR015422">
    <property type="entry name" value="PyrdxlP-dep_Trfase_small"/>
</dbReference>
<evidence type="ECO:0000256" key="1">
    <source>
        <dbReference type="ARBA" id="ARBA00001933"/>
    </source>
</evidence>
<dbReference type="RefSeq" id="WP_106717290.1">
    <property type="nucleotide sequence ID" value="NZ_JACHXT010000003.1"/>
</dbReference>
<dbReference type="InterPro" id="IPR001917">
    <property type="entry name" value="Aminotrans_II_pyridoxalP_BS"/>
</dbReference>
<evidence type="ECO:0000313" key="12">
    <source>
        <dbReference type="Proteomes" id="UP000241158"/>
    </source>
</evidence>
<gene>
    <name evidence="9 11" type="primary">hisC</name>
    <name evidence="11" type="ORF">CU100_14230</name>
</gene>
<feature type="modified residue" description="N6-(pyridoxal phosphate)lysine" evidence="9">
    <location>
        <position position="229"/>
    </location>
</feature>
<dbReference type="GO" id="GO:0004400">
    <property type="term" value="F:histidinol-phosphate transaminase activity"/>
    <property type="evidence" value="ECO:0007669"/>
    <property type="project" value="UniProtKB-UniRule"/>
</dbReference>
<evidence type="ECO:0000259" key="10">
    <source>
        <dbReference type="Pfam" id="PF00155"/>
    </source>
</evidence>
<comment type="subunit">
    <text evidence="4 9">Homodimer.</text>
</comment>
<evidence type="ECO:0000313" key="11">
    <source>
        <dbReference type="EMBL" id="PSH56544.1"/>
    </source>
</evidence>
<feature type="domain" description="Aminotransferase class I/classII large" evidence="10">
    <location>
        <begin position="35"/>
        <end position="362"/>
    </location>
</feature>
<dbReference type="GO" id="GO:0030170">
    <property type="term" value="F:pyridoxal phosphate binding"/>
    <property type="evidence" value="ECO:0007669"/>
    <property type="project" value="InterPro"/>
</dbReference>
<comment type="pathway">
    <text evidence="2 9">Amino-acid biosynthesis; L-histidine biosynthesis; L-histidine from 5-phospho-alpha-D-ribose 1-diphosphate: step 7/9.</text>
</comment>
<evidence type="ECO:0000256" key="2">
    <source>
        <dbReference type="ARBA" id="ARBA00005011"/>
    </source>
</evidence>
<dbReference type="OrthoDB" id="9809616at2"/>
<dbReference type="SUPFAM" id="SSF53383">
    <property type="entry name" value="PLP-dependent transferases"/>
    <property type="match status" value="1"/>
</dbReference>
<dbReference type="InterPro" id="IPR004839">
    <property type="entry name" value="Aminotransferase_I/II_large"/>
</dbReference>
<proteinExistence type="inferred from homology"/>
<dbReference type="EMBL" id="PGGN01000003">
    <property type="protein sequence ID" value="PSH56544.1"/>
    <property type="molecule type" value="Genomic_DNA"/>
</dbReference>
<evidence type="ECO:0000256" key="8">
    <source>
        <dbReference type="ARBA" id="ARBA00047481"/>
    </source>
</evidence>
<dbReference type="InterPro" id="IPR005861">
    <property type="entry name" value="HisP_aminotrans"/>
</dbReference>
<dbReference type="GO" id="GO:0000105">
    <property type="term" value="P:L-histidine biosynthetic process"/>
    <property type="evidence" value="ECO:0007669"/>
    <property type="project" value="UniProtKB-UniRule"/>
</dbReference>
<dbReference type="Proteomes" id="UP000241158">
    <property type="component" value="Unassembled WGS sequence"/>
</dbReference>
<evidence type="ECO:0000256" key="5">
    <source>
        <dbReference type="ARBA" id="ARBA00022576"/>
    </source>
</evidence>
<keyword evidence="5 9" id="KW-0032">Aminotransferase</keyword>
<dbReference type="Pfam" id="PF00155">
    <property type="entry name" value="Aminotran_1_2"/>
    <property type="match status" value="1"/>
</dbReference>
<dbReference type="UniPathway" id="UPA00031">
    <property type="reaction ID" value="UER00012"/>
</dbReference>
<evidence type="ECO:0000256" key="3">
    <source>
        <dbReference type="ARBA" id="ARBA00007970"/>
    </source>
</evidence>
<keyword evidence="7 9" id="KW-0663">Pyridoxal phosphate</keyword>
<comment type="catalytic activity">
    <reaction evidence="8 9">
        <text>L-histidinol phosphate + 2-oxoglutarate = 3-(imidazol-4-yl)-2-oxopropyl phosphate + L-glutamate</text>
        <dbReference type="Rhea" id="RHEA:23744"/>
        <dbReference type="ChEBI" id="CHEBI:16810"/>
        <dbReference type="ChEBI" id="CHEBI:29985"/>
        <dbReference type="ChEBI" id="CHEBI:57766"/>
        <dbReference type="ChEBI" id="CHEBI:57980"/>
        <dbReference type="EC" id="2.6.1.9"/>
    </reaction>
</comment>
<dbReference type="PROSITE" id="PS00599">
    <property type="entry name" value="AA_TRANSFER_CLASS_2"/>
    <property type="match status" value="1"/>
</dbReference>
<dbReference type="HAMAP" id="MF_01023">
    <property type="entry name" value="HisC_aminotrans_2"/>
    <property type="match status" value="1"/>
</dbReference>
<sequence length="380" mass="41225">MINASDLVRDEVHELAPYNSGLTVREVNERYGPAKIAKLASNENPLGPSPDLDSITMADSDLLRLYPDPAGVELREAIAVALDVASTQIILGNGSEELISIICRAVLRPRDRVVTLYPSFPLHEDYAALMGASVERVNVKGNMSVDVDTFEKKIATPARMVIFSNPMNPVGSWLAPAELSRVIAAADKNTLIVVDEAYAEYAAGEDYVSAIDLLKGSRRPWVVLRTMSKAYGLAGLRIGYGVVADPEFRSLLDRVRTPFNVNAIAQVSAVKALADRQHLQRVVTLAASERQRVQAFLLANDWPVAASKGNFLFFDCAGNAADFAEGLLRYGVIVKPWKQAGYETFVRVSVGSPDENNQFMSAVLSLTSQDVSHSSAIADG</sequence>
<protein>
    <recommendedName>
        <fullName evidence="9">Histidinol-phosphate aminotransferase</fullName>
        <ecNumber evidence="9">2.6.1.9</ecNumber>
    </recommendedName>
    <alternativeName>
        <fullName evidence="9">Imidazole acetol-phosphate transaminase</fullName>
    </alternativeName>
</protein>
<comment type="caution">
    <text evidence="11">The sequence shown here is derived from an EMBL/GenBank/DDBJ whole genome shotgun (WGS) entry which is preliminary data.</text>
</comment>
<keyword evidence="12" id="KW-1185">Reference proteome</keyword>
<evidence type="ECO:0000256" key="4">
    <source>
        <dbReference type="ARBA" id="ARBA00011738"/>
    </source>
</evidence>
<comment type="cofactor">
    <cofactor evidence="1 9">
        <name>pyridoxal 5'-phosphate</name>
        <dbReference type="ChEBI" id="CHEBI:597326"/>
    </cofactor>
</comment>